<dbReference type="Gene3D" id="3.40.309.10">
    <property type="entry name" value="Aldehyde Dehydrogenase, Chain A, domain 2"/>
    <property type="match status" value="1"/>
</dbReference>
<dbReference type="InterPro" id="IPR029510">
    <property type="entry name" value="Ald_DH_CS_GLU"/>
</dbReference>
<comment type="caution">
    <text evidence="8">The sequence shown here is derived from an EMBL/GenBank/DDBJ whole genome shotgun (WGS) entry which is preliminary data.</text>
</comment>
<evidence type="ECO:0000256" key="3">
    <source>
        <dbReference type="ARBA" id="ARBA00023027"/>
    </source>
</evidence>
<evidence type="ECO:0000259" key="7">
    <source>
        <dbReference type="Pfam" id="PF00171"/>
    </source>
</evidence>
<keyword evidence="9" id="KW-1185">Reference proteome</keyword>
<dbReference type="RefSeq" id="WP_225251295.1">
    <property type="nucleotide sequence ID" value="NZ_JAIWIU010000113.1"/>
</dbReference>
<dbReference type="PROSITE" id="PS00687">
    <property type="entry name" value="ALDEHYDE_DEHYDR_GLU"/>
    <property type="match status" value="1"/>
</dbReference>
<feature type="active site" evidence="5">
    <location>
        <position position="227"/>
    </location>
</feature>
<dbReference type="InterPro" id="IPR016162">
    <property type="entry name" value="Ald_DH_N"/>
</dbReference>
<gene>
    <name evidence="8" type="ORF">LDJ79_15995</name>
</gene>
<dbReference type="Gene3D" id="3.40.605.10">
    <property type="entry name" value="Aldehyde Dehydrogenase, Chain A, domain 1"/>
    <property type="match status" value="1"/>
</dbReference>
<evidence type="ECO:0000256" key="2">
    <source>
        <dbReference type="ARBA" id="ARBA00023002"/>
    </source>
</evidence>
<evidence type="ECO:0000256" key="1">
    <source>
        <dbReference type="ARBA" id="ARBA00009986"/>
    </source>
</evidence>
<reference evidence="9" key="1">
    <citation type="submission" date="2023-07" db="EMBL/GenBank/DDBJ databases">
        <title>Molecular identification of indigenous halophilic bacteria isolated from red sea cost, biodegradation of synthetic dyes and assessment of degraded metabolite toxicity.</title>
        <authorList>
            <person name="Chaieb K."/>
            <person name="Altayb H.N."/>
        </authorList>
    </citation>
    <scope>NUCLEOTIDE SEQUENCE [LARGE SCALE GENOMIC DNA]</scope>
    <source>
        <strain evidence="9">K20</strain>
    </source>
</reference>
<evidence type="ECO:0000313" key="8">
    <source>
        <dbReference type="EMBL" id="MCA2017627.1"/>
    </source>
</evidence>
<dbReference type="PANTHER" id="PTHR43570">
    <property type="entry name" value="ALDEHYDE DEHYDROGENASE"/>
    <property type="match status" value="1"/>
</dbReference>
<dbReference type="EMBL" id="JAIWIU010000113">
    <property type="protein sequence ID" value="MCA2017627.1"/>
    <property type="molecule type" value="Genomic_DNA"/>
</dbReference>
<name>A0ABS7YPM8_9VIBR</name>
<accession>A0ABS7YPM8</accession>
<evidence type="ECO:0000313" key="9">
    <source>
        <dbReference type="Proteomes" id="UP001199044"/>
    </source>
</evidence>
<dbReference type="SUPFAM" id="SSF53720">
    <property type="entry name" value="ALDH-like"/>
    <property type="match status" value="1"/>
</dbReference>
<keyword evidence="3" id="KW-0520">NAD</keyword>
<dbReference type="InterPro" id="IPR015590">
    <property type="entry name" value="Aldehyde_DH_dom"/>
</dbReference>
<proteinExistence type="inferred from homology"/>
<comment type="similarity">
    <text evidence="1 4 6">Belongs to the aldehyde dehydrogenase family.</text>
</comment>
<dbReference type="Proteomes" id="UP001199044">
    <property type="component" value="Unassembled WGS sequence"/>
</dbReference>
<evidence type="ECO:0000256" key="4">
    <source>
        <dbReference type="PIRNR" id="PIRNR036492"/>
    </source>
</evidence>
<dbReference type="PANTHER" id="PTHR43570:SF20">
    <property type="entry name" value="ALDEHYDE DEHYDROGENASE ALDX-RELATED"/>
    <property type="match status" value="1"/>
</dbReference>
<dbReference type="CDD" id="cd07133">
    <property type="entry name" value="ALDH_CALDH_CalB"/>
    <property type="match status" value="1"/>
</dbReference>
<dbReference type="PIRSF" id="PIRSF036492">
    <property type="entry name" value="ALDH"/>
    <property type="match status" value="1"/>
</dbReference>
<dbReference type="InterPro" id="IPR012394">
    <property type="entry name" value="Aldehyde_DH_NAD(P)"/>
</dbReference>
<evidence type="ECO:0000256" key="5">
    <source>
        <dbReference type="PROSITE-ProRule" id="PRU10007"/>
    </source>
</evidence>
<dbReference type="Pfam" id="PF00171">
    <property type="entry name" value="Aldedh"/>
    <property type="match status" value="1"/>
</dbReference>
<feature type="domain" description="Aldehyde dehydrogenase" evidence="7">
    <location>
        <begin position="40"/>
        <end position="450"/>
    </location>
</feature>
<keyword evidence="2 4" id="KW-0560">Oxidoreductase</keyword>
<sequence>MAHIAAPDATWQVSNASDLEVLQAQFGRLTLQFANDRFPSLEKREQRLVKLKQALLEQQGALVLAMTEDFGYRSRFDNVVGDIVPTLNHLNYTLKRVKKWMKPTRRHSGIFLFPSRVSVCYQPVGVVGIMVPWNFPLYLSLAPLITAIAAGNQAMVKLSEDTPKTNAVIKRIVAAIGDVAVCIEGPLAIAAEFSRLPFAHLLFTGSTAVGKLVAQAAAANLTPVTLELGGKSPVIIAADADLDKAVDHILFGKTLNSGQVCVAPDYVMLPQEKVNAFVELYLKRFKACFVSRKGQLENSAIINDRQYQRLQAMLDDAKQQGGTLHNLQCELLLETRQMAPVLVTNTKDDMLLMQNEIFGPILPVIGYRTIEEAIQRVNEQASPLALYLMTRDKDIHDYVLKGTHSGGVAVNDTVFQSVVEDSPFGGFRESGLGAYHGIEGFKAFSHGKTVFTSWHHWPRTWLMLRYRKAIVHILKRWVIR</sequence>
<dbReference type="InterPro" id="IPR016163">
    <property type="entry name" value="Ald_DH_C"/>
</dbReference>
<organism evidence="8 9">
    <name type="scientific">Vibrio tritonius</name>
    <dbReference type="NCBI Taxonomy" id="1435069"/>
    <lineage>
        <taxon>Bacteria</taxon>
        <taxon>Pseudomonadati</taxon>
        <taxon>Pseudomonadota</taxon>
        <taxon>Gammaproteobacteria</taxon>
        <taxon>Vibrionales</taxon>
        <taxon>Vibrionaceae</taxon>
        <taxon>Vibrio</taxon>
    </lineage>
</organism>
<evidence type="ECO:0000256" key="6">
    <source>
        <dbReference type="RuleBase" id="RU003345"/>
    </source>
</evidence>
<protein>
    <recommendedName>
        <fullName evidence="4">Aldehyde dehydrogenase</fullName>
    </recommendedName>
</protein>
<dbReference type="InterPro" id="IPR016161">
    <property type="entry name" value="Ald_DH/histidinol_DH"/>
</dbReference>